<dbReference type="PROSITE" id="PS51171">
    <property type="entry name" value="PREPHENATE_DEHYDR_3"/>
    <property type="match status" value="1"/>
</dbReference>
<dbReference type="PATRIC" id="fig|1469144.8.peg.843"/>
<dbReference type="EMBL" id="JYIJ01000019">
    <property type="protein sequence ID" value="KWW97895.1"/>
    <property type="molecule type" value="Genomic_DNA"/>
</dbReference>
<dbReference type="PANTHER" id="PTHR21022">
    <property type="entry name" value="PREPHENATE DEHYDRATASE P PROTEIN"/>
    <property type="match status" value="1"/>
</dbReference>
<name>A0A132NFG2_9ACTN</name>
<evidence type="ECO:0000313" key="14">
    <source>
        <dbReference type="EMBL" id="KWX08854.1"/>
    </source>
</evidence>
<keyword evidence="4 10" id="KW-0028">Amino-acid biosynthesis</keyword>
<dbReference type="SUPFAM" id="SSF55021">
    <property type="entry name" value="ACT-like"/>
    <property type="match status" value="1"/>
</dbReference>
<accession>A0A132NFG2</accession>
<dbReference type="Proteomes" id="UP000070659">
    <property type="component" value="Unassembled WGS sequence"/>
</dbReference>
<evidence type="ECO:0000313" key="13">
    <source>
        <dbReference type="EMBL" id="KWW97895.1"/>
    </source>
</evidence>
<keyword evidence="7 10" id="KW-0456">Lyase</keyword>
<evidence type="ECO:0000256" key="1">
    <source>
        <dbReference type="ARBA" id="ARBA00004741"/>
    </source>
</evidence>
<dbReference type="PROSITE" id="PS51671">
    <property type="entry name" value="ACT"/>
    <property type="match status" value="1"/>
</dbReference>
<dbReference type="Gene3D" id="3.40.190.10">
    <property type="entry name" value="Periplasmic binding protein-like II"/>
    <property type="match status" value="2"/>
</dbReference>
<dbReference type="Pfam" id="PF01842">
    <property type="entry name" value="ACT"/>
    <property type="match status" value="1"/>
</dbReference>
<dbReference type="GO" id="GO:0009094">
    <property type="term" value="P:L-phenylalanine biosynthetic process"/>
    <property type="evidence" value="ECO:0007669"/>
    <property type="project" value="UniProtKB-UniPathway"/>
</dbReference>
<evidence type="ECO:0000256" key="5">
    <source>
        <dbReference type="ARBA" id="ARBA00023141"/>
    </source>
</evidence>
<dbReference type="InterPro" id="IPR008242">
    <property type="entry name" value="Chor_mutase/pphenate_deHydtase"/>
</dbReference>
<feature type="domain" description="ACT" evidence="12">
    <location>
        <begin position="203"/>
        <end position="280"/>
    </location>
</feature>
<dbReference type="AlphaFoldDB" id="A0A132NFG2"/>
<comment type="caution">
    <text evidence="14">The sequence shown here is derived from an EMBL/GenBank/DDBJ whole genome shotgun (WGS) entry which is preliminary data.</text>
</comment>
<dbReference type="CDD" id="cd04905">
    <property type="entry name" value="ACT_CM-PDT"/>
    <property type="match status" value="1"/>
</dbReference>
<dbReference type="UniPathway" id="UPA00121">
    <property type="reaction ID" value="UER00345"/>
</dbReference>
<dbReference type="Proteomes" id="UP000070598">
    <property type="component" value="Unassembled WGS sequence"/>
</dbReference>
<feature type="site" description="Essential for prephenate dehydratase activity" evidence="9">
    <location>
        <position position="181"/>
    </location>
</feature>
<evidence type="ECO:0000313" key="15">
    <source>
        <dbReference type="Proteomes" id="UP000070598"/>
    </source>
</evidence>
<dbReference type="NCBIfam" id="NF008865">
    <property type="entry name" value="PRK11898.1"/>
    <property type="match status" value="1"/>
</dbReference>
<dbReference type="InterPro" id="IPR001086">
    <property type="entry name" value="Preph_deHydtase"/>
</dbReference>
<evidence type="ECO:0000313" key="16">
    <source>
        <dbReference type="Proteomes" id="UP000070659"/>
    </source>
</evidence>
<dbReference type="GO" id="GO:0004664">
    <property type="term" value="F:prephenate dehydratase activity"/>
    <property type="evidence" value="ECO:0007669"/>
    <property type="project" value="UniProtKB-UniRule"/>
</dbReference>
<dbReference type="InterPro" id="IPR018528">
    <property type="entry name" value="Preph_deHydtase_CS"/>
</dbReference>
<comment type="catalytic activity">
    <reaction evidence="8 10">
        <text>prephenate + H(+) = 3-phenylpyruvate + CO2 + H2O</text>
        <dbReference type="Rhea" id="RHEA:21648"/>
        <dbReference type="ChEBI" id="CHEBI:15377"/>
        <dbReference type="ChEBI" id="CHEBI:15378"/>
        <dbReference type="ChEBI" id="CHEBI:16526"/>
        <dbReference type="ChEBI" id="CHEBI:18005"/>
        <dbReference type="ChEBI" id="CHEBI:29934"/>
        <dbReference type="EC" id="4.2.1.51"/>
    </reaction>
</comment>
<dbReference type="PROSITE" id="PS00857">
    <property type="entry name" value="PREPHENATE_DEHYDR_1"/>
    <property type="match status" value="1"/>
</dbReference>
<dbReference type="SUPFAM" id="SSF53850">
    <property type="entry name" value="Periplasmic binding protein-like II"/>
    <property type="match status" value="1"/>
</dbReference>
<keyword evidence="6 10" id="KW-0584">Phenylalanine biosynthesis</keyword>
<sequence length="313" mass="33366">MPGVPPARYAYLGPEGTFTEAALRTLPAAAHGELLPMPSVPEALDAVRAGDADFAMVPLENSVEGSVAATLDELAAGEPLMVTREVLFPVSFTLMARGPMDLADVRRIGTHPHAEAQCRRWLAENLPHAQFVSAPSTAAAAAALADGSAHYDAAIAAPIAAERYRLAALADKIGDNPDAVTRFVLVSRPGPPPTPTGADKTSLVAFIADDHPGALLEVLQEFAVRGVNLTRIESRPTGESLGRYCFSIDCEGHIDEARVGEALMGLRRVCADVRFLGSYPRADGVRPKIRRGTSDPEFRDAMAWLARIREGRV</sequence>
<dbReference type="GO" id="GO:0005737">
    <property type="term" value="C:cytoplasm"/>
    <property type="evidence" value="ECO:0007669"/>
    <property type="project" value="TreeGrafter"/>
</dbReference>
<evidence type="ECO:0000256" key="2">
    <source>
        <dbReference type="ARBA" id="ARBA00013147"/>
    </source>
</evidence>
<protein>
    <recommendedName>
        <fullName evidence="3 10">Prephenate dehydratase</fullName>
        <shortName evidence="10">PDT</shortName>
        <ecNumber evidence="2 10">4.2.1.51</ecNumber>
    </recommendedName>
</protein>
<reference evidence="14 16" key="2">
    <citation type="submission" date="2015-02" db="EMBL/GenBank/DDBJ databases">
        <title>Physiological reanalysis, assessment of diazotrophy, and genome sequences of multiple isolates of Streptomyces thermoautotrophicus.</title>
        <authorList>
            <person name="MacKellar D.C."/>
            <person name="Lieber L."/>
            <person name="Norman J."/>
            <person name="Bolger A."/>
            <person name="Tobin C."/>
            <person name="Murray J.W."/>
            <person name="Prell J."/>
        </authorList>
    </citation>
    <scope>NUCLEOTIDE SEQUENCE [LARGE SCALE GENOMIC DNA]</scope>
    <source>
        <strain evidence="14 16">UBT1</strain>
    </source>
</reference>
<dbReference type="InterPro" id="IPR045865">
    <property type="entry name" value="ACT-like_dom_sf"/>
</dbReference>
<evidence type="ECO:0000256" key="9">
    <source>
        <dbReference type="PIRSR" id="PIRSR001500-2"/>
    </source>
</evidence>
<evidence type="ECO:0000259" key="12">
    <source>
        <dbReference type="PROSITE" id="PS51671"/>
    </source>
</evidence>
<evidence type="ECO:0000259" key="11">
    <source>
        <dbReference type="PROSITE" id="PS51171"/>
    </source>
</evidence>
<organism evidence="14 15">
    <name type="scientific">Carbonactinospora thermoautotrophica</name>
    <dbReference type="NCBI Taxonomy" id="1469144"/>
    <lineage>
        <taxon>Bacteria</taxon>
        <taxon>Bacillati</taxon>
        <taxon>Actinomycetota</taxon>
        <taxon>Actinomycetes</taxon>
        <taxon>Kitasatosporales</taxon>
        <taxon>Carbonactinosporaceae</taxon>
        <taxon>Carbonactinospora</taxon>
    </lineage>
</organism>
<reference evidence="15" key="1">
    <citation type="submission" date="2015-02" db="EMBL/GenBank/DDBJ databases">
        <title>Physiological reanalysis, assessment of diazotrophy, and genome sequences of multiple isolates of Streptomyces thermoautotrophicus.</title>
        <authorList>
            <person name="MacKellar D.C."/>
            <person name="Lieber L."/>
            <person name="Norman J."/>
            <person name="Bolger A."/>
            <person name="Tobin C."/>
            <person name="Murray J.W."/>
            <person name="Friesen M."/>
            <person name="Prell J."/>
        </authorList>
    </citation>
    <scope>NUCLEOTIDE SEQUENCE [LARGE SCALE GENOMIC DNA]</scope>
    <source>
        <strain evidence="15">UBT1</strain>
    </source>
</reference>
<evidence type="ECO:0000256" key="6">
    <source>
        <dbReference type="ARBA" id="ARBA00023222"/>
    </source>
</evidence>
<dbReference type="EC" id="4.2.1.51" evidence="2 10"/>
<dbReference type="PROSITE" id="PS00858">
    <property type="entry name" value="PREPHENATE_DEHYDR_2"/>
    <property type="match status" value="1"/>
</dbReference>
<dbReference type="FunFam" id="3.30.70.260:FF:000012">
    <property type="entry name" value="Prephenate dehydratase"/>
    <property type="match status" value="1"/>
</dbReference>
<gene>
    <name evidence="10" type="primary">pheA</name>
    <name evidence="13" type="ORF">TH66_21090</name>
    <name evidence="14" type="ORF">TR74_13075</name>
</gene>
<feature type="domain" description="Prephenate dehydratase" evidence="11">
    <location>
        <begin position="8"/>
        <end position="188"/>
    </location>
</feature>
<dbReference type="PIRSF" id="PIRSF001500">
    <property type="entry name" value="Chor_mut_pdt_Ppr"/>
    <property type="match status" value="1"/>
</dbReference>
<keyword evidence="5 10" id="KW-0057">Aromatic amino acid biosynthesis</keyword>
<evidence type="ECO:0000256" key="8">
    <source>
        <dbReference type="ARBA" id="ARBA00047848"/>
    </source>
</evidence>
<evidence type="ECO:0000256" key="3">
    <source>
        <dbReference type="ARBA" id="ARBA00021872"/>
    </source>
</evidence>
<dbReference type="Gene3D" id="3.30.70.260">
    <property type="match status" value="1"/>
</dbReference>
<proteinExistence type="predicted"/>
<dbReference type="CDD" id="cd13632">
    <property type="entry name" value="PBP2_Aa-PDT_like"/>
    <property type="match status" value="1"/>
</dbReference>
<dbReference type="EMBL" id="JYIK01000930">
    <property type="protein sequence ID" value="KWX08854.1"/>
    <property type="molecule type" value="Genomic_DNA"/>
</dbReference>
<dbReference type="Pfam" id="PF00800">
    <property type="entry name" value="PDT"/>
    <property type="match status" value="1"/>
</dbReference>
<dbReference type="FunFam" id="3.40.190.10:FF:000064">
    <property type="entry name" value="Prephenate dehydratase"/>
    <property type="match status" value="1"/>
</dbReference>
<comment type="pathway">
    <text evidence="1 10">Amino-acid biosynthesis; L-phenylalanine biosynthesis; phenylpyruvate from prephenate: step 1/1.</text>
</comment>
<evidence type="ECO:0000256" key="10">
    <source>
        <dbReference type="RuleBase" id="RU361254"/>
    </source>
</evidence>
<dbReference type="InterPro" id="IPR002912">
    <property type="entry name" value="ACT_dom"/>
</dbReference>
<evidence type="ECO:0000256" key="4">
    <source>
        <dbReference type="ARBA" id="ARBA00022605"/>
    </source>
</evidence>
<evidence type="ECO:0000256" key="7">
    <source>
        <dbReference type="ARBA" id="ARBA00023239"/>
    </source>
</evidence>
<dbReference type="PANTHER" id="PTHR21022:SF19">
    <property type="entry name" value="PREPHENATE DEHYDRATASE-RELATED"/>
    <property type="match status" value="1"/>
</dbReference>